<evidence type="ECO:0000313" key="2">
    <source>
        <dbReference type="EMBL" id="MBA4636441.1"/>
    </source>
</evidence>
<reference evidence="2" key="1">
    <citation type="journal article" date="2013" name="J. Plant Res.">
        <title>Effect of fungi and light on seed germination of three Opuntia species from semiarid lands of central Mexico.</title>
        <authorList>
            <person name="Delgado-Sanchez P."/>
            <person name="Jimenez-Bremont J.F."/>
            <person name="Guerrero-Gonzalez Mde L."/>
            <person name="Flores J."/>
        </authorList>
    </citation>
    <scope>NUCLEOTIDE SEQUENCE</scope>
    <source>
        <tissue evidence="2">Cladode</tissue>
    </source>
</reference>
<dbReference type="EMBL" id="GISG01100338">
    <property type="protein sequence ID" value="MBA4636441.1"/>
    <property type="molecule type" value="Transcribed_RNA"/>
</dbReference>
<evidence type="ECO:0000256" key="1">
    <source>
        <dbReference type="SAM" id="Phobius"/>
    </source>
</evidence>
<accession>A0A7C9D8A2</accession>
<sequence>MLDMNKIKPHTMTANQINFYYLEVKLTHSAPGMGPQLSENSAIPESNYHLTHSAHRLYIAFKLDDNTPSFAASALFFFLLFLLYEIHQDIIDFLSSQSGGHAAKGEFFFFFNTTSIKEGFNLLFFISFLKYDSTIKQE</sequence>
<dbReference type="AlphaFoldDB" id="A0A7C9D8A2"/>
<keyword evidence="1" id="KW-1133">Transmembrane helix</keyword>
<feature type="transmembrane region" description="Helical" evidence="1">
    <location>
        <begin position="70"/>
        <end position="87"/>
    </location>
</feature>
<keyword evidence="1" id="KW-0812">Transmembrane</keyword>
<keyword evidence="1" id="KW-0472">Membrane</keyword>
<proteinExistence type="predicted"/>
<feature type="transmembrane region" description="Helical" evidence="1">
    <location>
        <begin position="107"/>
        <end position="129"/>
    </location>
</feature>
<organism evidence="2">
    <name type="scientific">Opuntia streptacantha</name>
    <name type="common">Prickly pear cactus</name>
    <name type="synonym">Opuntia cardona</name>
    <dbReference type="NCBI Taxonomy" id="393608"/>
    <lineage>
        <taxon>Eukaryota</taxon>
        <taxon>Viridiplantae</taxon>
        <taxon>Streptophyta</taxon>
        <taxon>Embryophyta</taxon>
        <taxon>Tracheophyta</taxon>
        <taxon>Spermatophyta</taxon>
        <taxon>Magnoliopsida</taxon>
        <taxon>eudicotyledons</taxon>
        <taxon>Gunneridae</taxon>
        <taxon>Pentapetalae</taxon>
        <taxon>Caryophyllales</taxon>
        <taxon>Cactineae</taxon>
        <taxon>Cactaceae</taxon>
        <taxon>Opuntioideae</taxon>
        <taxon>Opuntia</taxon>
    </lineage>
</organism>
<reference evidence="2" key="2">
    <citation type="submission" date="2020-07" db="EMBL/GenBank/DDBJ databases">
        <authorList>
            <person name="Vera ALvarez R."/>
            <person name="Arias-Moreno D.M."/>
            <person name="Jimenez-Jacinto V."/>
            <person name="Jimenez-Bremont J.F."/>
            <person name="Swaminathan K."/>
            <person name="Moose S.P."/>
            <person name="Guerrero-Gonzalez M.L."/>
            <person name="Marino-Ramirez L."/>
            <person name="Landsman D."/>
            <person name="Rodriguez-Kessler M."/>
            <person name="Delgado-Sanchez P."/>
        </authorList>
    </citation>
    <scope>NUCLEOTIDE SEQUENCE</scope>
    <source>
        <tissue evidence="2">Cladode</tissue>
    </source>
</reference>
<name>A0A7C9D8A2_OPUST</name>
<protein>
    <submittedName>
        <fullName evidence="2">Uncharacterized protein</fullName>
    </submittedName>
</protein>